<reference evidence="4" key="2">
    <citation type="submission" date="2019-06" db="EMBL/GenBank/DDBJ databases">
        <title>Co-occurence of chitin degradation, pigmentation and bioactivity in marine Pseudoalteromonas.</title>
        <authorList>
            <person name="Sonnenschein E.C."/>
            <person name="Bech P.K."/>
        </authorList>
    </citation>
    <scope>NUCLEOTIDE SEQUENCE [LARGE SCALE GENOMIC DNA]</scope>
    <source>
        <strain evidence="4">S2231</strain>
    </source>
</reference>
<proteinExistence type="predicted"/>
<comment type="caution">
    <text evidence="2">The sequence shown here is derived from an EMBL/GenBank/DDBJ whole genome shotgun (WGS) entry which is preliminary data.</text>
</comment>
<evidence type="ECO:0000313" key="4">
    <source>
        <dbReference type="Proteomes" id="UP000307706"/>
    </source>
</evidence>
<sequence>MKVIFTPVLLLLSACVVTDDNNNQGNLPALEGPYLGQEPPSLIPQIFAPGYVATRHRDFSGSFTRDMTEFYFSRRNVDTGKWWLVRFKLENNSWQESVVTPRVGRPTLAPDGNTMHLGSQYMTRTSSGWSTVKSLGKLFDRDDWGIMRLSSSIQGTYIFDDYKNHDVLRISEMKNGQRQPPKLLPSHINSGKWTAHPFIAADGSYLIWDSEKADGFGDKDLYISFRHSDGSWGNAVNLGKKINTKSMEASAYVSPDGKYLFFNRSPLVDTEGEDPEGDIYWVSAQIIDQLKEKSLTPE</sequence>
<dbReference type="OrthoDB" id="240809at2"/>
<dbReference type="EMBL" id="PNCL01000086">
    <property type="protein sequence ID" value="TMP56300.1"/>
    <property type="molecule type" value="Genomic_DNA"/>
</dbReference>
<dbReference type="Proteomes" id="UP000307706">
    <property type="component" value="Unassembled WGS sequence"/>
</dbReference>
<evidence type="ECO:0000313" key="3">
    <source>
        <dbReference type="Proteomes" id="UP000305730"/>
    </source>
</evidence>
<name>A0A5S3XLH2_9GAMM</name>
<protein>
    <recommendedName>
        <fullName evidence="5">WD40-like Beta Propeller Repeat</fullName>
    </recommendedName>
</protein>
<dbReference type="Pfam" id="PF07676">
    <property type="entry name" value="PD40"/>
    <property type="match status" value="2"/>
</dbReference>
<evidence type="ECO:0000313" key="1">
    <source>
        <dbReference type="EMBL" id="TMP42014.1"/>
    </source>
</evidence>
<keyword evidence="3" id="KW-1185">Reference proteome</keyword>
<gene>
    <name evidence="2" type="ORF">CWB96_15410</name>
    <name evidence="1" type="ORF">CWB97_12770</name>
</gene>
<dbReference type="RefSeq" id="WP_138597321.1">
    <property type="nucleotide sequence ID" value="NZ_PNCK01000044.1"/>
</dbReference>
<organism evidence="2 4">
    <name type="scientific">Pseudoalteromonas citrea</name>
    <dbReference type="NCBI Taxonomy" id="43655"/>
    <lineage>
        <taxon>Bacteria</taxon>
        <taxon>Pseudomonadati</taxon>
        <taxon>Pseudomonadota</taxon>
        <taxon>Gammaproteobacteria</taxon>
        <taxon>Alteromonadales</taxon>
        <taxon>Pseudoalteromonadaceae</taxon>
        <taxon>Pseudoalteromonas</taxon>
    </lineage>
</organism>
<dbReference type="EMBL" id="PNCK01000044">
    <property type="protein sequence ID" value="TMP42014.1"/>
    <property type="molecule type" value="Genomic_DNA"/>
</dbReference>
<dbReference type="InterPro" id="IPR011659">
    <property type="entry name" value="WD40"/>
</dbReference>
<dbReference type="SUPFAM" id="SSF82171">
    <property type="entry name" value="DPP6 N-terminal domain-like"/>
    <property type="match status" value="1"/>
</dbReference>
<accession>A0A5S3XLH2</accession>
<dbReference type="AlphaFoldDB" id="A0A5S3XLH2"/>
<evidence type="ECO:0000313" key="2">
    <source>
        <dbReference type="EMBL" id="TMP56300.1"/>
    </source>
</evidence>
<evidence type="ECO:0008006" key="5">
    <source>
        <dbReference type="Google" id="ProtNLM"/>
    </source>
</evidence>
<reference evidence="2 4" key="1">
    <citation type="submission" date="2017-12" db="EMBL/GenBank/DDBJ databases">
        <authorList>
            <person name="Paulsen S."/>
            <person name="Gram L.K."/>
        </authorList>
    </citation>
    <scope>NUCLEOTIDE SEQUENCE [LARGE SCALE GENOMIC DNA]</scope>
    <source>
        <strain evidence="2 4">S2231</strain>
        <strain evidence="1">S2233</strain>
    </source>
</reference>
<dbReference type="PROSITE" id="PS51257">
    <property type="entry name" value="PROKAR_LIPOPROTEIN"/>
    <property type="match status" value="1"/>
</dbReference>
<reference evidence="2" key="3">
    <citation type="submission" date="2019-09" db="EMBL/GenBank/DDBJ databases">
        <title>Co-occurence of chitin degradation, pigmentation and bioactivity in marine Pseudoalteromonas.</title>
        <authorList>
            <person name="Sonnenschein E.C."/>
            <person name="Bech P.K."/>
        </authorList>
    </citation>
    <scope>NUCLEOTIDE SEQUENCE</scope>
    <source>
        <strain evidence="2">S2231</strain>
        <strain evidence="1 3">S2233</strain>
    </source>
</reference>
<dbReference type="Proteomes" id="UP000305730">
    <property type="component" value="Unassembled WGS sequence"/>
</dbReference>